<dbReference type="Proteomes" id="UP000299102">
    <property type="component" value="Unassembled WGS sequence"/>
</dbReference>
<dbReference type="AlphaFoldDB" id="A0A4C1YAR3"/>
<evidence type="ECO:0000313" key="3">
    <source>
        <dbReference type="Proteomes" id="UP000299102"/>
    </source>
</evidence>
<evidence type="ECO:0000256" key="1">
    <source>
        <dbReference type="SAM" id="MobiDB-lite"/>
    </source>
</evidence>
<accession>A0A4C1YAR3</accession>
<feature type="region of interest" description="Disordered" evidence="1">
    <location>
        <begin position="1"/>
        <end position="20"/>
    </location>
</feature>
<comment type="caution">
    <text evidence="2">The sequence shown here is derived from an EMBL/GenBank/DDBJ whole genome shotgun (WGS) entry which is preliminary data.</text>
</comment>
<keyword evidence="3" id="KW-1185">Reference proteome</keyword>
<protein>
    <submittedName>
        <fullName evidence="2">Uncharacterized protein</fullName>
    </submittedName>
</protein>
<sequence length="67" mass="7835">MRPNFPRSHSLSRASDDKGVRDASALEYIKPWIPDVIIALSSVNSLYQHLLLYWTVERLRSKFFTIK</sequence>
<gene>
    <name evidence="2" type="ORF">EVAR_45297_1</name>
</gene>
<dbReference type="EMBL" id="BGZK01001128">
    <property type="protein sequence ID" value="GBP71982.1"/>
    <property type="molecule type" value="Genomic_DNA"/>
</dbReference>
<proteinExistence type="predicted"/>
<name>A0A4C1YAR3_EUMVA</name>
<organism evidence="2 3">
    <name type="scientific">Eumeta variegata</name>
    <name type="common">Bagworm moth</name>
    <name type="synonym">Eumeta japonica</name>
    <dbReference type="NCBI Taxonomy" id="151549"/>
    <lineage>
        <taxon>Eukaryota</taxon>
        <taxon>Metazoa</taxon>
        <taxon>Ecdysozoa</taxon>
        <taxon>Arthropoda</taxon>
        <taxon>Hexapoda</taxon>
        <taxon>Insecta</taxon>
        <taxon>Pterygota</taxon>
        <taxon>Neoptera</taxon>
        <taxon>Endopterygota</taxon>
        <taxon>Lepidoptera</taxon>
        <taxon>Glossata</taxon>
        <taxon>Ditrysia</taxon>
        <taxon>Tineoidea</taxon>
        <taxon>Psychidae</taxon>
        <taxon>Oiketicinae</taxon>
        <taxon>Eumeta</taxon>
    </lineage>
</organism>
<evidence type="ECO:0000313" key="2">
    <source>
        <dbReference type="EMBL" id="GBP71982.1"/>
    </source>
</evidence>
<reference evidence="2 3" key="1">
    <citation type="journal article" date="2019" name="Commun. Biol.">
        <title>The bagworm genome reveals a unique fibroin gene that provides high tensile strength.</title>
        <authorList>
            <person name="Kono N."/>
            <person name="Nakamura H."/>
            <person name="Ohtoshi R."/>
            <person name="Tomita M."/>
            <person name="Numata K."/>
            <person name="Arakawa K."/>
        </authorList>
    </citation>
    <scope>NUCLEOTIDE SEQUENCE [LARGE SCALE GENOMIC DNA]</scope>
</reference>